<keyword evidence="3" id="KW-1185">Reference proteome</keyword>
<reference evidence="2 3" key="1">
    <citation type="submission" date="2024-05" db="EMBL/GenBank/DDBJ databases">
        <title>The nuclear and mitochondrial genome assemblies of Tetragonisca angustula (Apidae: Meliponini), a tiny yet remarkable pollinator in the Neotropics.</title>
        <authorList>
            <person name="Ferrari R."/>
            <person name="Ricardo P.C."/>
            <person name="Dias F.C."/>
            <person name="Araujo N.S."/>
            <person name="Soares D.O."/>
            <person name="Zhou Q.-S."/>
            <person name="Zhu C.-D."/>
            <person name="Coutinho L."/>
            <person name="Airas M.C."/>
            <person name="Batista T.M."/>
        </authorList>
    </citation>
    <scope>NUCLEOTIDE SEQUENCE [LARGE SCALE GENOMIC DNA]</scope>
    <source>
        <strain evidence="2">ASF017062</strain>
        <tissue evidence="2">Abdomen</tissue>
    </source>
</reference>
<evidence type="ECO:0000313" key="3">
    <source>
        <dbReference type="Proteomes" id="UP001432146"/>
    </source>
</evidence>
<feature type="compositionally biased region" description="Acidic residues" evidence="1">
    <location>
        <begin position="211"/>
        <end position="228"/>
    </location>
</feature>
<accession>A0AAW1AIQ0</accession>
<dbReference type="EMBL" id="JAWNGG020000005">
    <property type="protein sequence ID" value="KAK9310134.1"/>
    <property type="molecule type" value="Genomic_DNA"/>
</dbReference>
<dbReference type="Proteomes" id="UP001432146">
    <property type="component" value="Unassembled WGS sequence"/>
</dbReference>
<organism evidence="2 3">
    <name type="scientific">Tetragonisca angustula</name>
    <dbReference type="NCBI Taxonomy" id="166442"/>
    <lineage>
        <taxon>Eukaryota</taxon>
        <taxon>Metazoa</taxon>
        <taxon>Ecdysozoa</taxon>
        <taxon>Arthropoda</taxon>
        <taxon>Hexapoda</taxon>
        <taxon>Insecta</taxon>
        <taxon>Pterygota</taxon>
        <taxon>Neoptera</taxon>
        <taxon>Endopterygota</taxon>
        <taxon>Hymenoptera</taxon>
        <taxon>Apocrita</taxon>
        <taxon>Aculeata</taxon>
        <taxon>Apoidea</taxon>
        <taxon>Anthophila</taxon>
        <taxon>Apidae</taxon>
        <taxon>Tetragonisca</taxon>
    </lineage>
</organism>
<feature type="region of interest" description="Disordered" evidence="1">
    <location>
        <begin position="100"/>
        <end position="121"/>
    </location>
</feature>
<name>A0AAW1AIQ0_9HYME</name>
<evidence type="ECO:0000313" key="2">
    <source>
        <dbReference type="EMBL" id="KAK9310134.1"/>
    </source>
</evidence>
<protein>
    <submittedName>
        <fullName evidence="2">Uncharacterized protein</fullName>
    </submittedName>
</protein>
<gene>
    <name evidence="2" type="ORF">QLX08_000423</name>
</gene>
<evidence type="ECO:0000256" key="1">
    <source>
        <dbReference type="SAM" id="MobiDB-lite"/>
    </source>
</evidence>
<proteinExistence type="predicted"/>
<comment type="caution">
    <text evidence="2">The sequence shown here is derived from an EMBL/GenBank/DDBJ whole genome shotgun (WGS) entry which is preliminary data.</text>
</comment>
<dbReference type="AlphaFoldDB" id="A0AAW1AIQ0"/>
<feature type="region of interest" description="Disordered" evidence="1">
    <location>
        <begin position="193"/>
        <end position="235"/>
    </location>
</feature>
<sequence length="235" mass="26489">MTSMSATYCNKFKVFRRIGCTLGQFREPLSFFIVSAVIYIHCWDKSPSEFRANSRVQHSVARRNPIPVVERADKVPGKTRGEIPRSIEDAALTSVSRVGKLVPDNDSSSKRAGRPMSSPLPVARVCGKKPEISNRQSGPPFNVSLLLTSSLSQGASLRVPGRPNLGNYHRVGTQQRRTFTSVLEREVATTVCAQQRKERGRKRGGRRGEEKEEEMEKEEKEEEEEEEEEKKPLFV</sequence>